<accession>A1AYA7</accession>
<evidence type="ECO:0000256" key="1">
    <source>
        <dbReference type="ARBA" id="ARBA00022603"/>
    </source>
</evidence>
<evidence type="ECO:0000313" key="8">
    <source>
        <dbReference type="EMBL" id="ABL68251.1"/>
    </source>
</evidence>
<proteinExistence type="predicted"/>
<evidence type="ECO:0000256" key="2">
    <source>
        <dbReference type="ARBA" id="ARBA00022679"/>
    </source>
</evidence>
<feature type="coiled-coil region" evidence="6">
    <location>
        <begin position="369"/>
        <end position="399"/>
    </location>
</feature>
<dbReference type="SUPFAM" id="SSF53335">
    <property type="entry name" value="S-adenosyl-L-methionine-dependent methyltransferases"/>
    <property type="match status" value="1"/>
</dbReference>
<dbReference type="EnsemblBacteria" id="ABL68251">
    <property type="protein sequence ID" value="ABL68251"/>
    <property type="gene ID" value="Pden_0134"/>
</dbReference>
<dbReference type="GO" id="GO:0003886">
    <property type="term" value="F:DNA (cytosine-5-)-methyltransferase activity"/>
    <property type="evidence" value="ECO:0007669"/>
    <property type="project" value="UniProtKB-EC"/>
</dbReference>
<dbReference type="GO" id="GO:0004803">
    <property type="term" value="F:transposase activity"/>
    <property type="evidence" value="ECO:0007669"/>
    <property type="project" value="InterPro"/>
</dbReference>
<dbReference type="PANTHER" id="PTHR33055:SF3">
    <property type="entry name" value="PUTATIVE TRANSPOSASE FOR IS117-RELATED"/>
    <property type="match status" value="1"/>
</dbReference>
<dbReference type="KEGG" id="pde:Pden_0134"/>
<protein>
    <submittedName>
        <fullName evidence="8">Transposase IS116/IS110/IS902 family protein</fullName>
    </submittedName>
</protein>
<dbReference type="PANTHER" id="PTHR33055">
    <property type="entry name" value="TRANSPOSASE FOR INSERTION SEQUENCE ELEMENT IS1111A"/>
    <property type="match status" value="1"/>
</dbReference>
<dbReference type="Proteomes" id="UP000000361">
    <property type="component" value="Chromosome 1"/>
</dbReference>
<dbReference type="GO" id="GO:0009307">
    <property type="term" value="P:DNA restriction-modification system"/>
    <property type="evidence" value="ECO:0007669"/>
    <property type="project" value="UniProtKB-KW"/>
</dbReference>
<dbReference type="HOGENOM" id="CLU_037737_1_0_5"/>
<dbReference type="GO" id="GO:0003677">
    <property type="term" value="F:DNA binding"/>
    <property type="evidence" value="ECO:0007669"/>
    <property type="project" value="InterPro"/>
</dbReference>
<dbReference type="Gene3D" id="3.40.50.150">
    <property type="entry name" value="Vaccinia Virus protein VP39"/>
    <property type="match status" value="1"/>
</dbReference>
<dbReference type="InterPro" id="IPR047650">
    <property type="entry name" value="Transpos_IS110"/>
</dbReference>
<comment type="catalytic activity">
    <reaction evidence="5">
        <text>a 2'-deoxycytidine in DNA + S-adenosyl-L-methionine = a 5-methyl-2'-deoxycytidine in DNA + S-adenosyl-L-homocysteine + H(+)</text>
        <dbReference type="Rhea" id="RHEA:13681"/>
        <dbReference type="Rhea" id="RHEA-COMP:11369"/>
        <dbReference type="Rhea" id="RHEA-COMP:11370"/>
        <dbReference type="ChEBI" id="CHEBI:15378"/>
        <dbReference type="ChEBI" id="CHEBI:57856"/>
        <dbReference type="ChEBI" id="CHEBI:59789"/>
        <dbReference type="ChEBI" id="CHEBI:85452"/>
        <dbReference type="ChEBI" id="CHEBI:85454"/>
        <dbReference type="EC" id="2.1.1.37"/>
    </reaction>
</comment>
<dbReference type="STRING" id="318586.Pden_0134"/>
<dbReference type="GO" id="GO:0006313">
    <property type="term" value="P:DNA transposition"/>
    <property type="evidence" value="ECO:0007669"/>
    <property type="project" value="InterPro"/>
</dbReference>
<dbReference type="PROSITE" id="PS00094">
    <property type="entry name" value="C5_MTASE_1"/>
    <property type="match status" value="1"/>
</dbReference>
<feature type="domain" description="Transposase IS116/IS110/IS902 C-terminal" evidence="7">
    <location>
        <begin position="411"/>
        <end position="488"/>
    </location>
</feature>
<sequence>MTMPRASLSLPLHVLDLFSGAAGGWSLGLHRAGFMTIAACEIVEWRRILYSENFPHVRLYADIRDLTATRLVSDLGCLPDIVVGSPPCQDISSANTKGKGIEGERSGLYLEAVRLVGECRPRWFAFENRSYGCLPEAAVVRLWARQMVKEAAMNTQVHQHKSHVIAHDEVSAIFISLELSKSTWLVTSISPGAGEKMSRHTVKGGDVAALMDRFDALRHKALQRTGRDFPIVTIHEAGLDGFWIHRILEREGVESHIVDAASIAVPRRHRRVKTDKVDGETLVRTLLAWKRGEPRVCSMVRVPSPEDEDRRRPSRERKVLIAERVSHVNRIKGLLYSQGVAYEPLHRNRRQNLEELRTGDGRPLSPCLKRQILRELDRLELLLEQIRNVEAERDADLKEERKTDTPPVGVLAALKGIGPEFAAVIWAEGLSRPFENRRQVAAYAGLAPTPWQSGSVNREQGVSKSGNPRLRTTMIQLAWLWLRHQPRSELSCWFQQRVAGHGGRVRKTMIAAMARKLLVALWKYLTAGVVIEGAAMKTV</sequence>
<keyword evidence="3" id="KW-0949">S-adenosyl-L-methionine</keyword>
<dbReference type="eggNOG" id="COG0270">
    <property type="taxonomic scope" value="Bacteria"/>
</dbReference>
<evidence type="ECO:0000256" key="4">
    <source>
        <dbReference type="ARBA" id="ARBA00022747"/>
    </source>
</evidence>
<dbReference type="Pfam" id="PF00145">
    <property type="entry name" value="DNA_methylase"/>
    <property type="match status" value="1"/>
</dbReference>
<dbReference type="eggNOG" id="COG3547">
    <property type="taxonomic scope" value="Bacteria"/>
</dbReference>
<evidence type="ECO:0000256" key="5">
    <source>
        <dbReference type="ARBA" id="ARBA00047422"/>
    </source>
</evidence>
<keyword evidence="4" id="KW-0680">Restriction system</keyword>
<dbReference type="NCBIfam" id="NF033542">
    <property type="entry name" value="transpos_IS110"/>
    <property type="match status" value="1"/>
</dbReference>
<evidence type="ECO:0000259" key="7">
    <source>
        <dbReference type="Pfam" id="PF02371"/>
    </source>
</evidence>
<name>A1AYA7_PARDP</name>
<dbReference type="EMBL" id="CP000489">
    <property type="protein sequence ID" value="ABL68251.1"/>
    <property type="molecule type" value="Genomic_DNA"/>
</dbReference>
<evidence type="ECO:0000313" key="9">
    <source>
        <dbReference type="Proteomes" id="UP000000361"/>
    </source>
</evidence>
<reference evidence="9" key="1">
    <citation type="submission" date="2006-12" db="EMBL/GenBank/DDBJ databases">
        <title>Complete sequence of chromosome 1 of Paracoccus denitrificans PD1222.</title>
        <authorList>
            <person name="Copeland A."/>
            <person name="Lucas S."/>
            <person name="Lapidus A."/>
            <person name="Barry K."/>
            <person name="Detter J.C."/>
            <person name="Glavina del Rio T."/>
            <person name="Hammon N."/>
            <person name="Israni S."/>
            <person name="Dalin E."/>
            <person name="Tice H."/>
            <person name="Pitluck S."/>
            <person name="Munk A.C."/>
            <person name="Brettin T."/>
            <person name="Bruce D."/>
            <person name="Han C."/>
            <person name="Tapia R."/>
            <person name="Gilna P."/>
            <person name="Schmutz J."/>
            <person name="Larimer F."/>
            <person name="Land M."/>
            <person name="Hauser L."/>
            <person name="Kyrpides N."/>
            <person name="Lykidis A."/>
            <person name="Spiro S."/>
            <person name="Richardson D.J."/>
            <person name="Moir J.W.B."/>
            <person name="Ferguson S.J."/>
            <person name="van Spanning R.J.M."/>
            <person name="Richardson P."/>
        </authorList>
    </citation>
    <scope>NUCLEOTIDE SEQUENCE [LARGE SCALE GENOMIC DNA]</scope>
    <source>
        <strain evidence="9">Pd 1222</strain>
    </source>
</reference>
<keyword evidence="1" id="KW-0489">Methyltransferase</keyword>
<dbReference type="InterPro" id="IPR029063">
    <property type="entry name" value="SAM-dependent_MTases_sf"/>
</dbReference>
<dbReference type="InterPro" id="IPR018117">
    <property type="entry name" value="C5_DNA_meth_AS"/>
</dbReference>
<dbReference type="Pfam" id="PF02371">
    <property type="entry name" value="Transposase_20"/>
    <property type="match status" value="1"/>
</dbReference>
<evidence type="ECO:0000256" key="3">
    <source>
        <dbReference type="ARBA" id="ARBA00022691"/>
    </source>
</evidence>
<gene>
    <name evidence="8" type="ordered locus">Pden_0134</name>
</gene>
<keyword evidence="6" id="KW-0175">Coiled coil</keyword>
<evidence type="ECO:0000256" key="6">
    <source>
        <dbReference type="SAM" id="Coils"/>
    </source>
</evidence>
<dbReference type="GO" id="GO:0032259">
    <property type="term" value="P:methylation"/>
    <property type="evidence" value="ECO:0007669"/>
    <property type="project" value="UniProtKB-KW"/>
</dbReference>
<dbReference type="InterPro" id="IPR001525">
    <property type="entry name" value="C5_MeTfrase"/>
</dbReference>
<dbReference type="AlphaFoldDB" id="A1AYA7"/>
<organism evidence="8 9">
    <name type="scientific">Paracoccus denitrificans (strain Pd 1222)</name>
    <dbReference type="NCBI Taxonomy" id="318586"/>
    <lineage>
        <taxon>Bacteria</taxon>
        <taxon>Pseudomonadati</taxon>
        <taxon>Pseudomonadota</taxon>
        <taxon>Alphaproteobacteria</taxon>
        <taxon>Rhodobacterales</taxon>
        <taxon>Paracoccaceae</taxon>
        <taxon>Paracoccus</taxon>
    </lineage>
</organism>
<dbReference type="InterPro" id="IPR003346">
    <property type="entry name" value="Transposase_20"/>
</dbReference>
<keyword evidence="2" id="KW-0808">Transferase</keyword>
<keyword evidence="9" id="KW-1185">Reference proteome</keyword>